<keyword evidence="2 5" id="KW-0378">Hydrolase</keyword>
<name>A0A9R1T3H7_9HYME</name>
<dbReference type="Pfam" id="PF00089">
    <property type="entry name" value="Trypsin"/>
    <property type="match status" value="1"/>
</dbReference>
<evidence type="ECO:0000313" key="10">
    <source>
        <dbReference type="RefSeq" id="XP_011302030.1"/>
    </source>
</evidence>
<dbReference type="InterPro" id="IPR018114">
    <property type="entry name" value="TRYPSIN_HIS"/>
</dbReference>
<dbReference type="InterPro" id="IPR033116">
    <property type="entry name" value="TRYPSIN_SER"/>
</dbReference>
<dbReference type="Gene3D" id="2.40.10.10">
    <property type="entry name" value="Trypsin-like serine proteases"/>
    <property type="match status" value="1"/>
</dbReference>
<dbReference type="PANTHER" id="PTHR24252:SF7">
    <property type="entry name" value="HYALIN"/>
    <property type="match status" value="1"/>
</dbReference>
<gene>
    <name evidence="10" type="primary">LOC105265913</name>
</gene>
<feature type="domain" description="Peptidase S1" evidence="8">
    <location>
        <begin position="182"/>
        <end position="412"/>
    </location>
</feature>
<evidence type="ECO:0000313" key="9">
    <source>
        <dbReference type="Proteomes" id="UP000694866"/>
    </source>
</evidence>
<accession>A0A9R1T3H7</accession>
<dbReference type="PROSITE" id="PS00135">
    <property type="entry name" value="TRYPSIN_SER"/>
    <property type="match status" value="1"/>
</dbReference>
<dbReference type="InterPro" id="IPR001254">
    <property type="entry name" value="Trypsin_dom"/>
</dbReference>
<keyword evidence="7" id="KW-0732">Signal</keyword>
<keyword evidence="3 5" id="KW-0720">Serine protease</keyword>
<evidence type="ECO:0000256" key="1">
    <source>
        <dbReference type="ARBA" id="ARBA00022670"/>
    </source>
</evidence>
<evidence type="ECO:0000256" key="7">
    <source>
        <dbReference type="SAM" id="SignalP"/>
    </source>
</evidence>
<dbReference type="OrthoDB" id="10012881at2759"/>
<feature type="chain" id="PRO_5040478170" evidence="7">
    <location>
        <begin position="20"/>
        <end position="421"/>
    </location>
</feature>
<evidence type="ECO:0000256" key="5">
    <source>
        <dbReference type="RuleBase" id="RU363034"/>
    </source>
</evidence>
<evidence type="ECO:0000256" key="4">
    <source>
        <dbReference type="ARBA" id="ARBA00023157"/>
    </source>
</evidence>
<evidence type="ECO:0000259" key="8">
    <source>
        <dbReference type="PROSITE" id="PS50240"/>
    </source>
</evidence>
<dbReference type="PRINTS" id="PR00722">
    <property type="entry name" value="CHYMOTRYPSIN"/>
</dbReference>
<sequence>MKRTITVWGLLMELISTSGLFVDGQIPGVRSPLVIPEDVWAVILKQSALPNFGEHLSLNSKDVIPGLSGDKFEEGFVDNPLLSEGELAHPPDWSVDKNGGKPHVEWRPHDDRNSTTTRPKQEIIDPRGNATSQTNAGSDVPDKNFIDWVLNPFTTTTTKATPVAPEDCPACQCGLSAPPNRIVGGAEAQMAKYPWVVYLTYNNKFYCAASIISDRYVLTAAHCVDRFNKNQMRVVVGAHNRSDTSETMTYRVADIIKHGSYSTANYNNDIALIKIDGRIVFKGPMRPVCLSDRGPTYAGWQGIVTGWGATVESGSTSNTLQEVAVPIMTNAACRATKYPARKITENMMCAGYPEGGQDSCQGDSGGPLHVLDGKTYKVVGIVSWGEGCAAPGYPGVYARVNRYITWIEFRTKDSCRCLSDN</sequence>
<dbReference type="Proteomes" id="UP000694866">
    <property type="component" value="Unplaced"/>
</dbReference>
<dbReference type="PANTHER" id="PTHR24252">
    <property type="entry name" value="ACROSIN-RELATED"/>
    <property type="match status" value="1"/>
</dbReference>
<keyword evidence="4" id="KW-1015">Disulfide bond</keyword>
<feature type="compositionally biased region" description="Basic and acidic residues" evidence="6">
    <location>
        <begin position="87"/>
        <end position="125"/>
    </location>
</feature>
<keyword evidence="1 5" id="KW-0645">Protease</keyword>
<dbReference type="GeneID" id="105265913"/>
<proteinExistence type="predicted"/>
<feature type="region of interest" description="Disordered" evidence="6">
    <location>
        <begin position="87"/>
        <end position="140"/>
    </location>
</feature>
<dbReference type="RefSeq" id="XP_011302030.1">
    <property type="nucleotide sequence ID" value="XM_011303728.1"/>
</dbReference>
<dbReference type="GO" id="GO:0006508">
    <property type="term" value="P:proteolysis"/>
    <property type="evidence" value="ECO:0007669"/>
    <property type="project" value="UniProtKB-KW"/>
</dbReference>
<dbReference type="FunFam" id="2.40.10.10:FF:000006">
    <property type="entry name" value="Serine proteinase stubble"/>
    <property type="match status" value="1"/>
</dbReference>
<reference evidence="10" key="1">
    <citation type="submission" date="2025-08" db="UniProtKB">
        <authorList>
            <consortium name="RefSeq"/>
        </authorList>
    </citation>
    <scope>IDENTIFICATION</scope>
    <source>
        <strain evidence="10">USDA-PBARC FA_bdor</strain>
        <tissue evidence="10">Whole organism</tissue>
    </source>
</reference>
<dbReference type="SUPFAM" id="SSF50494">
    <property type="entry name" value="Trypsin-like serine proteases"/>
    <property type="match status" value="1"/>
</dbReference>
<organism evidence="9 10">
    <name type="scientific">Fopius arisanus</name>
    <dbReference type="NCBI Taxonomy" id="64838"/>
    <lineage>
        <taxon>Eukaryota</taxon>
        <taxon>Metazoa</taxon>
        <taxon>Ecdysozoa</taxon>
        <taxon>Arthropoda</taxon>
        <taxon>Hexapoda</taxon>
        <taxon>Insecta</taxon>
        <taxon>Pterygota</taxon>
        <taxon>Neoptera</taxon>
        <taxon>Endopterygota</taxon>
        <taxon>Hymenoptera</taxon>
        <taxon>Apocrita</taxon>
        <taxon>Ichneumonoidea</taxon>
        <taxon>Braconidae</taxon>
        <taxon>Opiinae</taxon>
        <taxon>Fopius</taxon>
    </lineage>
</organism>
<dbReference type="GO" id="GO:0004252">
    <property type="term" value="F:serine-type endopeptidase activity"/>
    <property type="evidence" value="ECO:0007669"/>
    <property type="project" value="InterPro"/>
</dbReference>
<evidence type="ECO:0000256" key="6">
    <source>
        <dbReference type="SAM" id="MobiDB-lite"/>
    </source>
</evidence>
<evidence type="ECO:0000256" key="3">
    <source>
        <dbReference type="ARBA" id="ARBA00022825"/>
    </source>
</evidence>
<evidence type="ECO:0000256" key="2">
    <source>
        <dbReference type="ARBA" id="ARBA00022801"/>
    </source>
</evidence>
<dbReference type="PROSITE" id="PS00134">
    <property type="entry name" value="TRYPSIN_HIS"/>
    <property type="match status" value="1"/>
</dbReference>
<protein>
    <submittedName>
        <fullName evidence="10">Trypsin-1-like</fullName>
    </submittedName>
</protein>
<dbReference type="PROSITE" id="PS50240">
    <property type="entry name" value="TRYPSIN_DOM"/>
    <property type="match status" value="1"/>
</dbReference>
<dbReference type="CDD" id="cd00190">
    <property type="entry name" value="Tryp_SPc"/>
    <property type="match status" value="1"/>
</dbReference>
<dbReference type="InterPro" id="IPR009003">
    <property type="entry name" value="Peptidase_S1_PA"/>
</dbReference>
<dbReference type="InterPro" id="IPR001314">
    <property type="entry name" value="Peptidase_S1A"/>
</dbReference>
<feature type="signal peptide" evidence="7">
    <location>
        <begin position="1"/>
        <end position="19"/>
    </location>
</feature>
<dbReference type="AlphaFoldDB" id="A0A9R1T3H7"/>
<dbReference type="InterPro" id="IPR043504">
    <property type="entry name" value="Peptidase_S1_PA_chymotrypsin"/>
</dbReference>
<dbReference type="KEGG" id="fas:105265913"/>
<keyword evidence="9" id="KW-1185">Reference proteome</keyword>
<dbReference type="SMART" id="SM00020">
    <property type="entry name" value="Tryp_SPc"/>
    <property type="match status" value="1"/>
</dbReference>